<evidence type="ECO:0000313" key="2">
    <source>
        <dbReference type="EMBL" id="RPD53765.1"/>
    </source>
</evidence>
<name>A0A5C2RTA2_9APHY</name>
<sequence>MPKPSFVKPTTDVVDLLDRHRNALQAFVKTSVDESVARTDKIDDEPASAELQPVSFSDHAGLEPVIPFPFADLCLLPTAYVSSEQQTEGPNVIDELCAAAVSAAGHTQALRAISQALRKSSKSILSAIVIFRTEFDFDLIITPDVISRFLIAPASVTSAPPQFIAEQDSQSERDGLEEGEEDEEGGWRTHVVVNIVLRQDGCIRGSNANAEKSLRSSRVRALFFPDLLFSPRSPSSYRETCKATFIEDGLPLPLQFLLLPRLQLSPWPRMSHFPDFPRKTSNSSYQSLLCLLWSRRNMLSSEDCIMDIPFHNILSAVQPLHLLACSLPDYLPSRGCRAPTRTPIKDFEIIKPIWNGAFQSIFSPNTMPAGSTTSNLTFSQKMTTTRMNSTNTKTPDNLKPFNDTTSRIRILYYFVAVHPLTPLRLGQSPARLHALSRTCQIGNRAIDHETLGCTAVTTGGIREYFSANQNARLV</sequence>
<evidence type="ECO:0000256" key="1">
    <source>
        <dbReference type="SAM" id="MobiDB-lite"/>
    </source>
</evidence>
<dbReference type="AlphaFoldDB" id="A0A5C2RTA2"/>
<accession>A0A5C2RTA2</accession>
<proteinExistence type="predicted"/>
<keyword evidence="3" id="KW-1185">Reference proteome</keyword>
<protein>
    <submittedName>
        <fullName evidence="2">Uncharacterized protein</fullName>
    </submittedName>
</protein>
<gene>
    <name evidence="2" type="ORF">L227DRAFT_567765</name>
</gene>
<reference evidence="2" key="1">
    <citation type="journal article" date="2018" name="Genome Biol. Evol.">
        <title>Genomics and development of Lentinus tigrinus, a white-rot wood-decaying mushroom with dimorphic fruiting bodies.</title>
        <authorList>
            <person name="Wu B."/>
            <person name="Xu Z."/>
            <person name="Knudson A."/>
            <person name="Carlson A."/>
            <person name="Chen N."/>
            <person name="Kovaka S."/>
            <person name="LaButti K."/>
            <person name="Lipzen A."/>
            <person name="Pennachio C."/>
            <person name="Riley R."/>
            <person name="Schakwitz W."/>
            <person name="Umezawa K."/>
            <person name="Ohm R.A."/>
            <person name="Grigoriev I.V."/>
            <person name="Nagy L.G."/>
            <person name="Gibbons J."/>
            <person name="Hibbett D."/>
        </authorList>
    </citation>
    <scope>NUCLEOTIDE SEQUENCE [LARGE SCALE GENOMIC DNA]</scope>
    <source>
        <strain evidence="2">ALCF2SS1-6</strain>
    </source>
</reference>
<evidence type="ECO:0000313" key="3">
    <source>
        <dbReference type="Proteomes" id="UP000313359"/>
    </source>
</evidence>
<dbReference type="EMBL" id="ML122316">
    <property type="protein sequence ID" value="RPD53765.1"/>
    <property type="molecule type" value="Genomic_DNA"/>
</dbReference>
<dbReference type="Proteomes" id="UP000313359">
    <property type="component" value="Unassembled WGS sequence"/>
</dbReference>
<feature type="region of interest" description="Disordered" evidence="1">
    <location>
        <begin position="162"/>
        <end position="184"/>
    </location>
</feature>
<organism evidence="2 3">
    <name type="scientific">Lentinus tigrinus ALCF2SS1-6</name>
    <dbReference type="NCBI Taxonomy" id="1328759"/>
    <lineage>
        <taxon>Eukaryota</taxon>
        <taxon>Fungi</taxon>
        <taxon>Dikarya</taxon>
        <taxon>Basidiomycota</taxon>
        <taxon>Agaricomycotina</taxon>
        <taxon>Agaricomycetes</taxon>
        <taxon>Polyporales</taxon>
        <taxon>Polyporaceae</taxon>
        <taxon>Lentinus</taxon>
    </lineage>
</organism>